<dbReference type="PANTHER" id="PTHR48075:SF9">
    <property type="entry name" value="3-HYDROXYBUTYRYL-COA DEHYDROGENASE"/>
    <property type="match status" value="1"/>
</dbReference>
<feature type="domain" description="3-hydroxyacyl-CoA dehydrogenase NAD binding" evidence="5">
    <location>
        <begin position="9"/>
        <end position="182"/>
    </location>
</feature>
<dbReference type="InterPro" id="IPR006108">
    <property type="entry name" value="3HC_DH_C"/>
</dbReference>
<dbReference type="EMBL" id="LC006086">
    <property type="protein sequence ID" value="BAQ21962.1"/>
    <property type="molecule type" value="Genomic_DNA"/>
</dbReference>
<dbReference type="Pfam" id="PF02737">
    <property type="entry name" value="3HCDH_N"/>
    <property type="match status" value="2"/>
</dbReference>
<keyword evidence="3" id="KW-0560">Oxidoreductase</keyword>
<protein>
    <submittedName>
        <fullName evidence="6">Putative dehydrogenase</fullName>
    </submittedName>
</protein>
<dbReference type="SUPFAM" id="SSF48179">
    <property type="entry name" value="6-phosphogluconate dehydrogenase C-terminal domain-like"/>
    <property type="match status" value="2"/>
</dbReference>
<name>A0A0B6VJJ0_9ACTN</name>
<dbReference type="SUPFAM" id="SSF51735">
    <property type="entry name" value="NAD(P)-binding Rossmann-fold domains"/>
    <property type="match status" value="2"/>
</dbReference>
<dbReference type="GO" id="GO:0070403">
    <property type="term" value="F:NAD+ binding"/>
    <property type="evidence" value="ECO:0007669"/>
    <property type="project" value="InterPro"/>
</dbReference>
<dbReference type="InterPro" id="IPR008927">
    <property type="entry name" value="6-PGluconate_DH-like_C_sf"/>
</dbReference>
<proteinExistence type="inferred from homology"/>
<dbReference type="Gene3D" id="1.10.1040.10">
    <property type="entry name" value="N-(1-d-carboxylethyl)-l-norvaline Dehydrogenase, domain 2"/>
    <property type="match status" value="2"/>
</dbReference>
<evidence type="ECO:0000256" key="1">
    <source>
        <dbReference type="ARBA" id="ARBA00005086"/>
    </source>
</evidence>
<dbReference type="InterPro" id="IPR013328">
    <property type="entry name" value="6PGD_dom2"/>
</dbReference>
<evidence type="ECO:0000313" key="6">
    <source>
        <dbReference type="EMBL" id="BAQ21962.1"/>
    </source>
</evidence>
<accession>A0A0B6VJJ0</accession>
<dbReference type="Gene3D" id="3.40.50.720">
    <property type="entry name" value="NAD(P)-binding Rossmann-like Domain"/>
    <property type="match status" value="2"/>
</dbReference>
<reference evidence="6" key="1">
    <citation type="journal article" date="2015" name="J. Am. Chem. Soc.">
        <title>Biosynthesis of versipelostatin: identification of an enzyme-catalyzed [4+2]-cycloaddition required for macrocyclization of spirotetronate-containing polyketides.</title>
        <authorList>
            <person name="Hashimoto T."/>
            <person name="Hashimoto J."/>
            <person name="Teruya K."/>
            <person name="Hirano T."/>
            <person name="Shin-ya K."/>
            <person name="Ikeda H."/>
            <person name="Liu H."/>
            <person name="Nishiyama M."/>
            <person name="Kuzuyama T."/>
        </authorList>
    </citation>
    <scope>NUCLEOTIDE SEQUENCE</scope>
    <source>
        <strain evidence="6">4083-SVS6</strain>
    </source>
</reference>
<evidence type="ECO:0000259" key="4">
    <source>
        <dbReference type="Pfam" id="PF00725"/>
    </source>
</evidence>
<dbReference type="InterPro" id="IPR036291">
    <property type="entry name" value="NAD(P)-bd_dom_sf"/>
</dbReference>
<dbReference type="GO" id="GO:0008691">
    <property type="term" value="F:3-hydroxybutyryl-CoA dehydrogenase activity"/>
    <property type="evidence" value="ECO:0007669"/>
    <property type="project" value="TreeGrafter"/>
</dbReference>
<evidence type="ECO:0000256" key="2">
    <source>
        <dbReference type="ARBA" id="ARBA00009463"/>
    </source>
</evidence>
<gene>
    <name evidence="6" type="primary">vstP</name>
</gene>
<sequence length="589" mass="61387">MDQPFRAARVIGLGTTGSALVAALARGGLRVTGVETDREALDRGRARVRALLDAADGTPAPAAAPGPVDYTTDDASPSPADLVIEAVPESLELKSQVLRQAHLTHPEHTVLATTSSALPVAELAARSGRMPRTVGLHLPHSGPGTLGGALEIRSTPLTEAAVRYNLLELAQFLGRQAVSCGDQPGGIGEALLLAYLNDAAHMCEQGYASRDDIDAAMRLGCGLPLGPLAQLDLLGIDTVQYSLAALFDHTGDPRYAPAPILNRLVTAGLLGRKTGRGFHVHGERAGAGGARPAAPDTPSGEAVAVRRLGIVGAGTMGTGVAEVCARSGFATTLVSRSEARGKAARAAIERSLRRGVERGKLGAEESDAALSRLTFTTDFDELGESGLVVEAVAEDLDAKRAVFARLDEVTAPGTVLATTTSSLPVLKCATATSRPDHVIGMHFFNPAQVMRLVEVARTPLTLDGVEATVHSVAAALGKRTVRCTDRAGFIVNALLFPYLRHALELAGQRYLRIGDVDTVMSAGYGYPLGPFRLMDVIGLDVSLAILESLDEARDGSGAKAVSQLRDLSAAGFLGRKSGRGFYAYGAGRP</sequence>
<comment type="pathway">
    <text evidence="1">Lipid metabolism; butanoate metabolism.</text>
</comment>
<evidence type="ECO:0000256" key="3">
    <source>
        <dbReference type="ARBA" id="ARBA00023002"/>
    </source>
</evidence>
<feature type="domain" description="3-hydroxyacyl-CoA dehydrogenase NAD binding" evidence="5">
    <location>
        <begin position="308"/>
        <end position="485"/>
    </location>
</feature>
<comment type="similarity">
    <text evidence="2">Belongs to the 3-hydroxyacyl-CoA dehydrogenase family.</text>
</comment>
<dbReference type="AlphaFoldDB" id="A0A0B6VJJ0"/>
<feature type="domain" description="3-hydroxyacyl-CoA dehydrogenase C-terminal" evidence="4">
    <location>
        <begin position="187"/>
        <end position="278"/>
    </location>
</feature>
<dbReference type="Pfam" id="PF00725">
    <property type="entry name" value="3HCDH"/>
    <property type="match status" value="2"/>
</dbReference>
<dbReference type="GO" id="GO:0006635">
    <property type="term" value="P:fatty acid beta-oxidation"/>
    <property type="evidence" value="ECO:0007669"/>
    <property type="project" value="TreeGrafter"/>
</dbReference>
<dbReference type="FunFam" id="3.40.50.720:FF:000009">
    <property type="entry name" value="Fatty oxidation complex, alpha subunit"/>
    <property type="match status" value="1"/>
</dbReference>
<dbReference type="PANTHER" id="PTHR48075">
    <property type="entry name" value="3-HYDROXYACYL-COA DEHYDROGENASE FAMILY PROTEIN"/>
    <property type="match status" value="1"/>
</dbReference>
<evidence type="ECO:0000259" key="5">
    <source>
        <dbReference type="Pfam" id="PF02737"/>
    </source>
</evidence>
<feature type="domain" description="3-hydroxyacyl-CoA dehydrogenase C-terminal" evidence="4">
    <location>
        <begin position="488"/>
        <end position="584"/>
    </location>
</feature>
<dbReference type="InterPro" id="IPR006176">
    <property type="entry name" value="3-OHacyl-CoA_DH_NAD-bd"/>
</dbReference>
<organism evidence="6">
    <name type="scientific">Streptomyces versipellis</name>
    <dbReference type="NCBI Taxonomy" id="67375"/>
    <lineage>
        <taxon>Bacteria</taxon>
        <taxon>Bacillati</taxon>
        <taxon>Actinomycetota</taxon>
        <taxon>Actinomycetes</taxon>
        <taxon>Kitasatosporales</taxon>
        <taxon>Streptomycetaceae</taxon>
        <taxon>Streptomyces</taxon>
    </lineage>
</organism>